<dbReference type="RefSeq" id="WP_008979595.1">
    <property type="nucleotide sequence ID" value="NZ_DBGDHU010000018.1"/>
</dbReference>
<evidence type="ECO:0000256" key="1">
    <source>
        <dbReference type="ARBA" id="ARBA00022691"/>
    </source>
</evidence>
<accession>A0A4R3TLQ5</accession>
<dbReference type="InterPro" id="IPR007197">
    <property type="entry name" value="rSAM"/>
</dbReference>
<evidence type="ECO:0000256" key="4">
    <source>
        <dbReference type="ARBA" id="ARBA00023014"/>
    </source>
</evidence>
<gene>
    <name evidence="6" type="ORF">EDD61_10530</name>
</gene>
<dbReference type="PROSITE" id="PS51918">
    <property type="entry name" value="RADICAL_SAM"/>
    <property type="match status" value="1"/>
</dbReference>
<dbReference type="GO" id="GO:0003824">
    <property type="term" value="F:catalytic activity"/>
    <property type="evidence" value="ECO:0007669"/>
    <property type="project" value="InterPro"/>
</dbReference>
<proteinExistence type="predicted"/>
<keyword evidence="7" id="KW-1185">Reference proteome</keyword>
<protein>
    <submittedName>
        <fullName evidence="6">Radical SAM protein with 4Fe4S-binding SPASM domain</fullName>
    </submittedName>
</protein>
<comment type="caution">
    <text evidence="6">The sequence shown here is derived from an EMBL/GenBank/DDBJ whole genome shotgun (WGS) entry which is preliminary data.</text>
</comment>
<reference evidence="6 7" key="1">
    <citation type="submission" date="2019-03" db="EMBL/GenBank/DDBJ databases">
        <title>Genomic Encyclopedia of Type Strains, Phase IV (KMG-IV): sequencing the most valuable type-strain genomes for metagenomic binning, comparative biology and taxonomic classification.</title>
        <authorList>
            <person name="Goeker M."/>
        </authorList>
    </citation>
    <scope>NUCLEOTIDE SEQUENCE [LARGE SCALE GENOMIC DNA]</scope>
    <source>
        <strain evidence="6 7">DSM 29481</strain>
    </source>
</reference>
<keyword evidence="2" id="KW-0479">Metal-binding</keyword>
<keyword evidence="3" id="KW-0408">Iron</keyword>
<dbReference type="SUPFAM" id="SSF102114">
    <property type="entry name" value="Radical SAM enzymes"/>
    <property type="match status" value="1"/>
</dbReference>
<evidence type="ECO:0000256" key="2">
    <source>
        <dbReference type="ARBA" id="ARBA00022723"/>
    </source>
</evidence>
<dbReference type="GO" id="GO:0046872">
    <property type="term" value="F:metal ion binding"/>
    <property type="evidence" value="ECO:0007669"/>
    <property type="project" value="UniProtKB-KW"/>
</dbReference>
<name>A0A4R3TLQ5_9FIRM</name>
<sequence length="280" mass="32406">MRFKRVYIEITNTCNLACSFCIQNQRQPRRMNIQEFTHVIQEVRSVTRHVYLHVLGEPLSHPDLPAFLQICKANDMEVILTTNGTLLKKQVDALCASQCIRQLNISLHSFPQHEQPRYLETIWECAEKLAACGIHVNYRLWSIQDEKLSKETQTLLTTVVKQYQKNLEDVIIKRMHRFDLADHIHLHFENIFTWPSLMNPFVSKTGSCLGMKSMCGVLVDGTLVPCCLDSKGDIALGNLFETPLEEILSSKRCLKMLEGFQKHQVEEALCQHCTYRLRFL</sequence>
<evidence type="ECO:0000313" key="7">
    <source>
        <dbReference type="Proteomes" id="UP000295773"/>
    </source>
</evidence>
<evidence type="ECO:0000256" key="3">
    <source>
        <dbReference type="ARBA" id="ARBA00023004"/>
    </source>
</evidence>
<dbReference type="CDD" id="cd01335">
    <property type="entry name" value="Radical_SAM"/>
    <property type="match status" value="1"/>
</dbReference>
<feature type="domain" description="Radical SAM core" evidence="5">
    <location>
        <begin position="1"/>
        <end position="189"/>
    </location>
</feature>
<evidence type="ECO:0000259" key="5">
    <source>
        <dbReference type="PROSITE" id="PS51918"/>
    </source>
</evidence>
<organism evidence="6 7">
    <name type="scientific">Longicatena caecimuris</name>
    <dbReference type="NCBI Taxonomy" id="1796635"/>
    <lineage>
        <taxon>Bacteria</taxon>
        <taxon>Bacillati</taxon>
        <taxon>Bacillota</taxon>
        <taxon>Erysipelotrichia</taxon>
        <taxon>Erysipelotrichales</taxon>
        <taxon>Erysipelotrichaceae</taxon>
        <taxon>Longicatena</taxon>
    </lineage>
</organism>
<dbReference type="EMBL" id="SMBP01000005">
    <property type="protein sequence ID" value="TCU62224.1"/>
    <property type="molecule type" value="Genomic_DNA"/>
</dbReference>
<dbReference type="Pfam" id="PF04055">
    <property type="entry name" value="Radical_SAM"/>
    <property type="match status" value="1"/>
</dbReference>
<dbReference type="PANTHER" id="PTHR11228">
    <property type="entry name" value="RADICAL SAM DOMAIN PROTEIN"/>
    <property type="match status" value="1"/>
</dbReference>
<dbReference type="InterPro" id="IPR023885">
    <property type="entry name" value="4Fe4S-binding_SPASM_dom"/>
</dbReference>
<keyword evidence="1" id="KW-0949">S-adenosyl-L-methionine</keyword>
<dbReference type="InterPro" id="IPR013785">
    <property type="entry name" value="Aldolase_TIM"/>
</dbReference>
<dbReference type="SFLD" id="SFLDG01067">
    <property type="entry name" value="SPASM/twitch_domain_containing"/>
    <property type="match status" value="1"/>
</dbReference>
<dbReference type="Proteomes" id="UP000295773">
    <property type="component" value="Unassembled WGS sequence"/>
</dbReference>
<evidence type="ECO:0000313" key="6">
    <source>
        <dbReference type="EMBL" id="TCU62224.1"/>
    </source>
</evidence>
<dbReference type="GO" id="GO:0051536">
    <property type="term" value="F:iron-sulfur cluster binding"/>
    <property type="evidence" value="ECO:0007669"/>
    <property type="project" value="UniProtKB-KW"/>
</dbReference>
<dbReference type="PANTHER" id="PTHR11228:SF7">
    <property type="entry name" value="PQQA PEPTIDE CYCLASE"/>
    <property type="match status" value="1"/>
</dbReference>
<dbReference type="Gene3D" id="3.20.20.70">
    <property type="entry name" value="Aldolase class I"/>
    <property type="match status" value="1"/>
</dbReference>
<dbReference type="AlphaFoldDB" id="A0A4R3TLQ5"/>
<dbReference type="InterPro" id="IPR058240">
    <property type="entry name" value="rSAM_sf"/>
</dbReference>
<dbReference type="Pfam" id="PF13186">
    <property type="entry name" value="SPASM"/>
    <property type="match status" value="1"/>
</dbReference>
<dbReference type="SFLD" id="SFLDS00029">
    <property type="entry name" value="Radical_SAM"/>
    <property type="match status" value="1"/>
</dbReference>
<keyword evidence="4" id="KW-0411">Iron-sulfur</keyword>
<dbReference type="InterPro" id="IPR050377">
    <property type="entry name" value="Radical_SAM_PqqE_MftC-like"/>
</dbReference>